<reference evidence="1" key="1">
    <citation type="journal article" date="2014" name="Front. Microbiol.">
        <title>High frequency of phylogenetically diverse reductive dehalogenase-homologous genes in deep subseafloor sedimentary metagenomes.</title>
        <authorList>
            <person name="Kawai M."/>
            <person name="Futagami T."/>
            <person name="Toyoda A."/>
            <person name="Takaki Y."/>
            <person name="Nishi S."/>
            <person name="Hori S."/>
            <person name="Arai W."/>
            <person name="Tsubouchi T."/>
            <person name="Morono Y."/>
            <person name="Uchiyama I."/>
            <person name="Ito T."/>
            <person name="Fujiyama A."/>
            <person name="Inagaki F."/>
            <person name="Takami H."/>
        </authorList>
    </citation>
    <scope>NUCLEOTIDE SEQUENCE</scope>
    <source>
        <strain evidence="1">Expedition CK06-06</strain>
    </source>
</reference>
<sequence length="86" mass="9818">MSISEACRKQAINLIELRDLAVDIRDRLTRLDLPGHYPAMFRVQLDHIRRSGYITSSEYDDLKNLVADVEGSLPAEPLPELEQLLL</sequence>
<organism evidence="1">
    <name type="scientific">marine sediment metagenome</name>
    <dbReference type="NCBI Taxonomy" id="412755"/>
    <lineage>
        <taxon>unclassified sequences</taxon>
        <taxon>metagenomes</taxon>
        <taxon>ecological metagenomes</taxon>
    </lineage>
</organism>
<evidence type="ECO:0000313" key="1">
    <source>
        <dbReference type="EMBL" id="GAH88496.1"/>
    </source>
</evidence>
<proteinExistence type="predicted"/>
<dbReference type="AlphaFoldDB" id="X1J1F9"/>
<dbReference type="EMBL" id="BARU01040161">
    <property type="protein sequence ID" value="GAH88496.1"/>
    <property type="molecule type" value="Genomic_DNA"/>
</dbReference>
<gene>
    <name evidence="1" type="ORF">S03H2_62135</name>
</gene>
<comment type="caution">
    <text evidence="1">The sequence shown here is derived from an EMBL/GenBank/DDBJ whole genome shotgun (WGS) entry which is preliminary data.</text>
</comment>
<protein>
    <submittedName>
        <fullName evidence="1">Uncharacterized protein</fullName>
    </submittedName>
</protein>
<name>X1J1F9_9ZZZZ</name>
<feature type="non-terminal residue" evidence="1">
    <location>
        <position position="86"/>
    </location>
</feature>
<accession>X1J1F9</accession>